<proteinExistence type="predicted"/>
<evidence type="ECO:0000313" key="4">
    <source>
        <dbReference type="Proteomes" id="UP000583944"/>
    </source>
</evidence>
<evidence type="ECO:0000256" key="2">
    <source>
        <dbReference type="SAM" id="Phobius"/>
    </source>
</evidence>
<dbReference type="Gene3D" id="3.30.40.10">
    <property type="entry name" value="Zinc/RING finger domain, C3HC4 (zinc finger)"/>
    <property type="match status" value="1"/>
</dbReference>
<evidence type="ECO:0000313" key="3">
    <source>
        <dbReference type="EMBL" id="KAF5225127.1"/>
    </source>
</evidence>
<gene>
    <name evidence="3" type="ORF">ECC02_001672</name>
</gene>
<feature type="region of interest" description="Disordered" evidence="1">
    <location>
        <begin position="90"/>
        <end position="145"/>
    </location>
</feature>
<feature type="transmembrane region" description="Helical" evidence="2">
    <location>
        <begin position="12"/>
        <end position="34"/>
    </location>
</feature>
<dbReference type="EMBL" id="JABDHM010000008">
    <property type="protein sequence ID" value="KAF5225127.1"/>
    <property type="molecule type" value="Genomic_DNA"/>
</dbReference>
<reference evidence="3 4" key="1">
    <citation type="journal article" date="2019" name="Genome Biol. Evol.">
        <title>Nanopore Sequencing Significantly Improves Genome Assembly of the Protozoan Parasite Trypanosoma cruzi.</title>
        <authorList>
            <person name="Diaz-Viraque F."/>
            <person name="Pita S."/>
            <person name="Greif G."/>
            <person name="de Souza R.C.M."/>
            <person name="Iraola G."/>
            <person name="Robello C."/>
        </authorList>
    </citation>
    <scope>NUCLEOTIDE SEQUENCE [LARGE SCALE GENOMIC DNA]</scope>
    <source>
        <strain evidence="3 4">Berenice</strain>
    </source>
</reference>
<comment type="caution">
    <text evidence="3">The sequence shown here is derived from an EMBL/GenBank/DDBJ whole genome shotgun (WGS) entry which is preliminary data.</text>
</comment>
<sequence>MRDSRSSSSFSFFLYRMYTCIYVFFLFFFFFFFWEGGKEFFSYFVFHMSFSYDNVVAQGESFMADGRRQAFEVPSCAQTAVLTSGQLQQKHAKNTESQTEEWHLFGQSSPRSRRTPQKKREVHSPLTPRGRRWGSPTSMNRSDSTQRYMSLPSMRCKYCFRPLAPGETAEHDRYCSLKPLACTKIDSKTGTVCGYICRGRNMLLDHEAHCHAKKSRPHTHRKESPEHHVKTVVNDSHIKSGSSERLMCSSCGTLVNYPAALARHRMSCPEVEVLCPLMCGKTFRRGEVAQHVKQQALEHAPMPVPNLANCAGDDPKVVLALVMNMLLERAGIFGEGGLNTQRNNETPSLGYYVSGSHSSILEKGRISDSGRPSFVPPKSAQTTVAMTSSPVIDQKHCFDNSPQSAFSSPEKTPIPRLIVPEPTGRGENCGSSVNKLAGMPVYVKDFSSSANESSTRSPPRLASTNGYIRCLAEAFSGTGE</sequence>
<evidence type="ECO:0008006" key="5">
    <source>
        <dbReference type="Google" id="ProtNLM"/>
    </source>
</evidence>
<keyword evidence="2" id="KW-0812">Transmembrane</keyword>
<protein>
    <recommendedName>
        <fullName evidence="5">TRAF-type domain-containing protein</fullName>
    </recommendedName>
</protein>
<name>A0A7J6YEJ9_TRYCR</name>
<dbReference type="VEuPathDB" id="TriTrypDB:ECC02_001672"/>
<keyword evidence="2" id="KW-1133">Transmembrane helix</keyword>
<accession>A0A7J6YEJ9</accession>
<dbReference type="AlphaFoldDB" id="A0A7J6YEJ9"/>
<keyword evidence="2" id="KW-0472">Membrane</keyword>
<organism evidence="3 4">
    <name type="scientific">Trypanosoma cruzi</name>
    <dbReference type="NCBI Taxonomy" id="5693"/>
    <lineage>
        <taxon>Eukaryota</taxon>
        <taxon>Discoba</taxon>
        <taxon>Euglenozoa</taxon>
        <taxon>Kinetoplastea</taxon>
        <taxon>Metakinetoplastina</taxon>
        <taxon>Trypanosomatida</taxon>
        <taxon>Trypanosomatidae</taxon>
        <taxon>Trypanosoma</taxon>
        <taxon>Schizotrypanum</taxon>
    </lineage>
</organism>
<evidence type="ECO:0000256" key="1">
    <source>
        <dbReference type="SAM" id="MobiDB-lite"/>
    </source>
</evidence>
<dbReference type="InterPro" id="IPR013083">
    <property type="entry name" value="Znf_RING/FYVE/PHD"/>
</dbReference>
<dbReference type="VEuPathDB" id="TriTrypDB:BCY84_15216"/>
<dbReference type="Proteomes" id="UP000583944">
    <property type="component" value="Unassembled WGS sequence"/>
</dbReference>
<feature type="compositionally biased region" description="Polar residues" evidence="1">
    <location>
        <begin position="135"/>
        <end position="145"/>
    </location>
</feature>